<dbReference type="Proteomes" id="UP000547976">
    <property type="component" value="Unassembled WGS sequence"/>
</dbReference>
<sequence length="290" mass="34475">MTSITNTKKYTVAFKFYEIDTIEKNQTAASNNQFEPIRQKYGDRLVECDVDNWRLFIVITQCLDADGKQLYQELLNVLEKAKLFHQGGRFKEPLLFEWTVLEKTAERLEESSKHRSDTLELFHSVQRDQATAKHTTDKMNRMGHHVYDRDMVIIFWFHARQPMNSAQRRLARRDRVFAPLRDYYGSTLLPIVWRGSEIYITIRDCVAVRATLPELMSVLERIRLFQYFELCGIIAFDHNDGELTENMRYDRDGVALLFRLDRELRMYREVNPFNYQISDYAAGVRWPYQS</sequence>
<keyword evidence="2" id="KW-1185">Reference proteome</keyword>
<evidence type="ECO:0000313" key="2">
    <source>
        <dbReference type="Proteomes" id="UP000547976"/>
    </source>
</evidence>
<dbReference type="GeneID" id="59309943"/>
<comment type="caution">
    <text evidence="1">The sequence shown here is derived from an EMBL/GenBank/DDBJ whole genome shotgun (WGS) entry which is preliminary data.</text>
</comment>
<proteinExistence type="predicted"/>
<accession>A0A8H5P6N0</accession>
<evidence type="ECO:0000313" key="1">
    <source>
        <dbReference type="EMBL" id="KAF5591027.1"/>
    </source>
</evidence>
<protein>
    <submittedName>
        <fullName evidence="1">Uncharacterized protein</fullName>
    </submittedName>
</protein>
<organism evidence="1 2">
    <name type="scientific">Gibberella subglutinans</name>
    <name type="common">Fusarium subglutinans</name>
    <dbReference type="NCBI Taxonomy" id="42677"/>
    <lineage>
        <taxon>Eukaryota</taxon>
        <taxon>Fungi</taxon>
        <taxon>Dikarya</taxon>
        <taxon>Ascomycota</taxon>
        <taxon>Pezizomycotina</taxon>
        <taxon>Sordariomycetes</taxon>
        <taxon>Hypocreomycetidae</taxon>
        <taxon>Hypocreales</taxon>
        <taxon>Nectriaceae</taxon>
        <taxon>Fusarium</taxon>
        <taxon>Fusarium fujikuroi species complex</taxon>
    </lineage>
</organism>
<reference evidence="1 2" key="1">
    <citation type="submission" date="2020-05" db="EMBL/GenBank/DDBJ databases">
        <title>Identification and distribution of gene clusters putatively required for synthesis of sphingolipid metabolism inhibitors in phylogenetically diverse species of the filamentous fungus Fusarium.</title>
        <authorList>
            <person name="Kim H.-S."/>
            <person name="Busman M."/>
            <person name="Brown D.W."/>
            <person name="Divon H."/>
            <person name="Uhlig S."/>
            <person name="Proctor R.H."/>
        </authorList>
    </citation>
    <scope>NUCLEOTIDE SEQUENCE [LARGE SCALE GENOMIC DNA]</scope>
    <source>
        <strain evidence="1 2">NRRL 66333</strain>
    </source>
</reference>
<dbReference type="OrthoDB" id="4989796at2759"/>
<dbReference type="AlphaFoldDB" id="A0A8H5P6N0"/>
<gene>
    <name evidence="1" type="ORF">FSUBG_10629</name>
</gene>
<dbReference type="RefSeq" id="XP_036533920.1">
    <property type="nucleotide sequence ID" value="XM_036675225.1"/>
</dbReference>
<name>A0A8H5P6N0_GIBSU</name>
<dbReference type="EMBL" id="JAAOAV010000186">
    <property type="protein sequence ID" value="KAF5591027.1"/>
    <property type="molecule type" value="Genomic_DNA"/>
</dbReference>